<dbReference type="EMBL" id="MK072082">
    <property type="protein sequence ID" value="AYV78531.1"/>
    <property type="molecule type" value="Genomic_DNA"/>
</dbReference>
<evidence type="ECO:0000313" key="1">
    <source>
        <dbReference type="EMBL" id="AYV78531.1"/>
    </source>
</evidence>
<accession>A0A3G4ZX10</accession>
<reference evidence="1" key="1">
    <citation type="submission" date="2018-10" db="EMBL/GenBank/DDBJ databases">
        <title>Hidden diversity of soil giant viruses.</title>
        <authorList>
            <person name="Schulz F."/>
            <person name="Alteio L."/>
            <person name="Goudeau D."/>
            <person name="Ryan E.M."/>
            <person name="Malmstrom R.R."/>
            <person name="Blanchard J."/>
            <person name="Woyke T."/>
        </authorList>
    </citation>
    <scope>NUCLEOTIDE SEQUENCE</scope>
    <source>
        <strain evidence="1">EDV1</strain>
    </source>
</reference>
<protein>
    <submittedName>
        <fullName evidence="1">Uncharacterized protein</fullName>
    </submittedName>
</protein>
<sequence>MSQETKTESEYVDCYNCKGEPVSVCCPRFSCELCETYGDKWGKLLKEYSKTPVTITTSSGTRTYTPPSYSCLWCKDTKQIERKIYDTVIANKQPRFSDGNDHLMPRVTVACFKCLPEESAKQFLEEKKKYFGSRLDDLKASE</sequence>
<organism evidence="1">
    <name type="scientific">Edafosvirus sp</name>
    <dbReference type="NCBI Taxonomy" id="2487765"/>
    <lineage>
        <taxon>Viruses</taxon>
        <taxon>Varidnaviria</taxon>
        <taxon>Bamfordvirae</taxon>
        <taxon>Nucleocytoviricota</taxon>
        <taxon>Megaviricetes</taxon>
        <taxon>Imitervirales</taxon>
        <taxon>Mimiviridae</taxon>
        <taxon>Klosneuvirinae</taxon>
    </lineage>
</organism>
<gene>
    <name evidence="1" type="ORF">Edafosvirus17_7</name>
</gene>
<proteinExistence type="predicted"/>
<name>A0A3G4ZX10_9VIRU</name>